<dbReference type="EMBL" id="BFAA01006284">
    <property type="protein sequence ID" value="GCB60651.1"/>
    <property type="molecule type" value="Genomic_DNA"/>
</dbReference>
<evidence type="ECO:0000313" key="1">
    <source>
        <dbReference type="EMBL" id="GCB60651.1"/>
    </source>
</evidence>
<gene>
    <name evidence="1" type="ORF">scyTo_0012778</name>
</gene>
<name>A0A401NIE2_SCYTO</name>
<protein>
    <submittedName>
        <fullName evidence="1">Uncharacterized protein</fullName>
    </submittedName>
</protein>
<accession>A0A401NIE2</accession>
<evidence type="ECO:0000313" key="2">
    <source>
        <dbReference type="Proteomes" id="UP000288216"/>
    </source>
</evidence>
<comment type="caution">
    <text evidence="1">The sequence shown here is derived from an EMBL/GenBank/DDBJ whole genome shotgun (WGS) entry which is preliminary data.</text>
</comment>
<proteinExistence type="predicted"/>
<sequence>MVIHNLRVNNNLKYHRKYYFKDNVPPGVNPGVKKHVRVGPGGVQRRSWQAKVTADCSQNGDLLSPSPFASTVK</sequence>
<dbReference type="Proteomes" id="UP000288216">
    <property type="component" value="Unassembled WGS sequence"/>
</dbReference>
<reference evidence="1 2" key="1">
    <citation type="journal article" date="2018" name="Nat. Ecol. Evol.">
        <title>Shark genomes provide insights into elasmobranch evolution and the origin of vertebrates.</title>
        <authorList>
            <person name="Hara Y"/>
            <person name="Yamaguchi K"/>
            <person name="Onimaru K"/>
            <person name="Kadota M"/>
            <person name="Koyanagi M"/>
            <person name="Keeley SD"/>
            <person name="Tatsumi K"/>
            <person name="Tanaka K"/>
            <person name="Motone F"/>
            <person name="Kageyama Y"/>
            <person name="Nozu R"/>
            <person name="Adachi N"/>
            <person name="Nishimura O"/>
            <person name="Nakagawa R"/>
            <person name="Tanegashima C"/>
            <person name="Kiyatake I"/>
            <person name="Matsumoto R"/>
            <person name="Murakumo K"/>
            <person name="Nishida K"/>
            <person name="Terakita A"/>
            <person name="Kuratani S"/>
            <person name="Sato K"/>
            <person name="Hyodo S Kuraku.S."/>
        </authorList>
    </citation>
    <scope>NUCLEOTIDE SEQUENCE [LARGE SCALE GENOMIC DNA]</scope>
</reference>
<keyword evidence="2" id="KW-1185">Reference proteome</keyword>
<organism evidence="1 2">
    <name type="scientific">Scyliorhinus torazame</name>
    <name type="common">Cloudy catshark</name>
    <name type="synonym">Catulus torazame</name>
    <dbReference type="NCBI Taxonomy" id="75743"/>
    <lineage>
        <taxon>Eukaryota</taxon>
        <taxon>Metazoa</taxon>
        <taxon>Chordata</taxon>
        <taxon>Craniata</taxon>
        <taxon>Vertebrata</taxon>
        <taxon>Chondrichthyes</taxon>
        <taxon>Elasmobranchii</taxon>
        <taxon>Galeomorphii</taxon>
        <taxon>Galeoidea</taxon>
        <taxon>Carcharhiniformes</taxon>
        <taxon>Scyliorhinidae</taxon>
        <taxon>Scyliorhinus</taxon>
    </lineage>
</organism>
<dbReference type="AlphaFoldDB" id="A0A401NIE2"/>